<evidence type="ECO:0000313" key="2">
    <source>
        <dbReference type="Proteomes" id="UP000298347"/>
    </source>
</evidence>
<dbReference type="EMBL" id="SRJD01000013">
    <property type="protein sequence ID" value="TGA97490.1"/>
    <property type="molecule type" value="Genomic_DNA"/>
</dbReference>
<sequence>MIADKCKKCGGLEFKEAVQFEQVKANNKSKFSLHGSNIIFTYCANCGEVKSIRLENPNFTK</sequence>
<dbReference type="RefSeq" id="WP_135348956.1">
    <property type="nucleotide sequence ID" value="NZ_SRJD01000013.1"/>
</dbReference>
<name>A0A4Z0GKL6_9BACL</name>
<organism evidence="1 2">
    <name type="scientific">Sporolactobacillus shoreae</name>
    <dbReference type="NCBI Taxonomy" id="1465501"/>
    <lineage>
        <taxon>Bacteria</taxon>
        <taxon>Bacillati</taxon>
        <taxon>Bacillota</taxon>
        <taxon>Bacilli</taxon>
        <taxon>Bacillales</taxon>
        <taxon>Sporolactobacillaceae</taxon>
        <taxon>Sporolactobacillus</taxon>
    </lineage>
</organism>
<dbReference type="Proteomes" id="UP000298347">
    <property type="component" value="Unassembled WGS sequence"/>
</dbReference>
<protein>
    <submittedName>
        <fullName evidence="1">Uncharacterized protein</fullName>
    </submittedName>
</protein>
<evidence type="ECO:0000313" key="1">
    <source>
        <dbReference type="EMBL" id="TGA97490.1"/>
    </source>
</evidence>
<proteinExistence type="predicted"/>
<accession>A0A4Z0GKL6</accession>
<dbReference type="OrthoDB" id="47713at2"/>
<keyword evidence="2" id="KW-1185">Reference proteome</keyword>
<reference evidence="1 2" key="1">
    <citation type="journal article" date="2015" name="Int. J. Syst. Evol. Microbiol.">
        <title>Sporolactobacillus shoreae sp. nov. and Sporolactobacillus spathodeae sp. nov., two spore-forming lactic acid bacteria isolated from tree barks in Thailand.</title>
        <authorList>
            <person name="Thamacharoensuk T."/>
            <person name="Kitahara M."/>
            <person name="Ohkuma M."/>
            <person name="Thongchul N."/>
            <person name="Tanasupawat S."/>
        </authorList>
    </citation>
    <scope>NUCLEOTIDE SEQUENCE [LARGE SCALE GENOMIC DNA]</scope>
    <source>
        <strain evidence="1 2">BK92</strain>
    </source>
</reference>
<comment type="caution">
    <text evidence="1">The sequence shown here is derived from an EMBL/GenBank/DDBJ whole genome shotgun (WGS) entry which is preliminary data.</text>
</comment>
<dbReference type="AlphaFoldDB" id="A0A4Z0GKL6"/>
<gene>
    <name evidence="1" type="ORF">E4665_11615</name>
</gene>